<comment type="caution">
    <text evidence="1">The sequence shown here is derived from an EMBL/GenBank/DDBJ whole genome shotgun (WGS) entry which is preliminary data.</text>
</comment>
<dbReference type="RefSeq" id="WP_146268955.1">
    <property type="nucleotide sequence ID" value="NZ_VOEI01000001.1"/>
</dbReference>
<protein>
    <submittedName>
        <fullName evidence="1">Uncharacterized protein</fullName>
    </submittedName>
</protein>
<gene>
    <name evidence="1" type="ORF">FPZ42_02805</name>
</gene>
<dbReference type="Proteomes" id="UP000318010">
    <property type="component" value="Unassembled WGS sequence"/>
</dbReference>
<keyword evidence="2" id="KW-1185">Reference proteome</keyword>
<proteinExistence type="predicted"/>
<evidence type="ECO:0000313" key="1">
    <source>
        <dbReference type="EMBL" id="TWR28160.1"/>
    </source>
</evidence>
<dbReference type="AlphaFoldDB" id="A0A563UA02"/>
<name>A0A563UA02_9SPHI</name>
<accession>A0A563UA02</accession>
<organism evidence="1 2">
    <name type="scientific">Mucilaginibacter achroorhodeus</name>
    <dbReference type="NCBI Taxonomy" id="2599294"/>
    <lineage>
        <taxon>Bacteria</taxon>
        <taxon>Pseudomonadati</taxon>
        <taxon>Bacteroidota</taxon>
        <taxon>Sphingobacteriia</taxon>
        <taxon>Sphingobacteriales</taxon>
        <taxon>Sphingobacteriaceae</taxon>
        <taxon>Mucilaginibacter</taxon>
    </lineage>
</organism>
<dbReference type="EMBL" id="VOEI01000001">
    <property type="protein sequence ID" value="TWR28160.1"/>
    <property type="molecule type" value="Genomic_DNA"/>
</dbReference>
<reference evidence="1 2" key="1">
    <citation type="submission" date="2019-07" db="EMBL/GenBank/DDBJ databases">
        <authorList>
            <person name="Kim J."/>
        </authorList>
    </citation>
    <scope>NUCLEOTIDE SEQUENCE [LARGE SCALE GENOMIC DNA]</scope>
    <source>
        <strain evidence="1 2">MJ1a</strain>
    </source>
</reference>
<dbReference type="OrthoDB" id="732094at2"/>
<evidence type="ECO:0000313" key="2">
    <source>
        <dbReference type="Proteomes" id="UP000318010"/>
    </source>
</evidence>
<sequence>MDSLSALNDLLDIDDKRQFKAFLQRKNKRADVKNLDLLKFIETDDINHKNKLYNGQKNSDAYHALRKRLQDNLLLFLSQKTFEDDSSDTYDSLRLVVVGRFLLENDLTRLGFKCLNKAEKLAEHLEQFNLLNELLSLKIQYAHLHGAERFEDLIERFNLNQTNMQREAKLNMAYAYLRTELQEIHLKGKVVDLTELMVTSIKNYQISTKDLQTYRSVYQILLIANEYAAINHNYGLITKFIAAAENFISQKANQKPYLFYYLSILYLLANYHLRTQVFKTSASYLEDMMCLMLTDTRFYWVFYLRYQLLHALNLFYTGFAEDAIFTLEQSLRKNRQTFKQEDIEDHRLCLTMFWALCGNKRCVKQLSHFNHTDARYEKKMGMLWTIRKNLMEILIWAQFDEIDPATSRLQSFKRRYKKYLLQTSEERVIIFIKLVEKYLTNPDVVSEAAYKKDVMQLLQNEQKSDLFTTGFVAWLIARIEKRSAYDVLLSIIQGNQLHE</sequence>